<evidence type="ECO:0000256" key="2">
    <source>
        <dbReference type="ARBA" id="ARBA00007511"/>
    </source>
</evidence>
<dbReference type="OrthoDB" id="9783692at2"/>
<evidence type="ECO:0000256" key="1">
    <source>
        <dbReference type="ARBA" id="ARBA00004141"/>
    </source>
</evidence>
<evidence type="ECO:0000256" key="4">
    <source>
        <dbReference type="ARBA" id="ARBA00022989"/>
    </source>
</evidence>
<comment type="caution">
    <text evidence="7">The sequence shown here is derived from an EMBL/GenBank/DDBJ whole genome shotgun (WGS) entry which is preliminary data.</text>
</comment>
<organism evidence="7 8">
    <name type="scientific">Allosphingosinicella deserti</name>
    <dbReference type="NCBI Taxonomy" id="2116704"/>
    <lineage>
        <taxon>Bacteria</taxon>
        <taxon>Pseudomonadati</taxon>
        <taxon>Pseudomonadota</taxon>
        <taxon>Alphaproteobacteria</taxon>
        <taxon>Sphingomonadales</taxon>
        <taxon>Sphingomonadaceae</taxon>
        <taxon>Allosphingosinicella</taxon>
    </lineage>
</organism>
<feature type="transmembrane region" description="Helical" evidence="6">
    <location>
        <begin position="13"/>
        <end position="34"/>
    </location>
</feature>
<dbReference type="EMBL" id="PXYI01000004">
    <property type="protein sequence ID" value="PSJ39722.1"/>
    <property type="molecule type" value="Genomic_DNA"/>
</dbReference>
<feature type="transmembrane region" description="Helical" evidence="6">
    <location>
        <begin position="297"/>
        <end position="316"/>
    </location>
</feature>
<comment type="similarity">
    <text evidence="2">Belongs to the TerC family.</text>
</comment>
<dbReference type="PANTHER" id="PTHR30238:SF0">
    <property type="entry name" value="THYLAKOID MEMBRANE PROTEIN TERC, CHLOROPLASTIC"/>
    <property type="match status" value="1"/>
</dbReference>
<dbReference type="RefSeq" id="WP_106513617.1">
    <property type="nucleotide sequence ID" value="NZ_PXYI01000004.1"/>
</dbReference>
<dbReference type="PANTHER" id="PTHR30238">
    <property type="entry name" value="MEMBRANE BOUND PREDICTED REDOX MODULATOR"/>
    <property type="match status" value="1"/>
</dbReference>
<feature type="transmembrane region" description="Helical" evidence="6">
    <location>
        <begin position="86"/>
        <end position="104"/>
    </location>
</feature>
<evidence type="ECO:0000256" key="5">
    <source>
        <dbReference type="ARBA" id="ARBA00023136"/>
    </source>
</evidence>
<dbReference type="AlphaFoldDB" id="A0A2P7QP22"/>
<feature type="transmembrane region" description="Helical" evidence="6">
    <location>
        <begin position="46"/>
        <end position="66"/>
    </location>
</feature>
<dbReference type="InterPro" id="IPR005496">
    <property type="entry name" value="Integral_membrane_TerC"/>
</dbReference>
<evidence type="ECO:0000256" key="6">
    <source>
        <dbReference type="SAM" id="Phobius"/>
    </source>
</evidence>
<feature type="transmembrane region" description="Helical" evidence="6">
    <location>
        <begin position="238"/>
        <end position="258"/>
    </location>
</feature>
<feature type="transmembrane region" description="Helical" evidence="6">
    <location>
        <begin position="202"/>
        <end position="223"/>
    </location>
</feature>
<keyword evidence="3 6" id="KW-0812">Transmembrane</keyword>
<dbReference type="GO" id="GO:0016020">
    <property type="term" value="C:membrane"/>
    <property type="evidence" value="ECO:0007669"/>
    <property type="project" value="UniProtKB-SubCell"/>
</dbReference>
<evidence type="ECO:0008006" key="9">
    <source>
        <dbReference type="Google" id="ProtNLM"/>
    </source>
</evidence>
<dbReference type="NCBIfam" id="TIGR03718">
    <property type="entry name" value="R_switched_Alx"/>
    <property type="match status" value="1"/>
</dbReference>
<keyword evidence="5 6" id="KW-0472">Membrane</keyword>
<evidence type="ECO:0000313" key="7">
    <source>
        <dbReference type="EMBL" id="PSJ39722.1"/>
    </source>
</evidence>
<sequence length="330" mass="36961">MEFLIVLWLGKPLWMWLAFVGIVATLLVVDLGVLHRKEREIGVRESLAMSAFYVALGLGFGTWVWWYMGAASGMAYVTGFVIEKSLALDNVFVIAMIFSYFGVPRLYQHRVLFWGILGVIVLRGLMIGFGAAAVQQWNWVLYVFAAFLILTGLKMWLTADQHYDVGASPVLRWVRSHFRVTDTLHAQRFWVRLPDPKTGETAWFMTPLFLALIMVELVDVVFAVDSVPAIFAITTDPFIVYTSNIFAILGLRALYFALAAMVERFHYLKYALSILLVFIGSKIFVADALGVAKIPPAVSLGITFSILAGGIGWSLWKTRVQNPVGHAERA</sequence>
<dbReference type="InterPro" id="IPR022369">
    <property type="entry name" value="Integral_membrane_TerC_rswitch"/>
</dbReference>
<feature type="transmembrane region" description="Helical" evidence="6">
    <location>
        <begin position="139"/>
        <end position="157"/>
    </location>
</feature>
<comment type="subcellular location">
    <subcellularLocation>
        <location evidence="1">Membrane</location>
        <topology evidence="1">Multi-pass membrane protein</topology>
    </subcellularLocation>
</comment>
<keyword evidence="8" id="KW-1185">Reference proteome</keyword>
<name>A0A2P7QP22_9SPHN</name>
<evidence type="ECO:0000313" key="8">
    <source>
        <dbReference type="Proteomes" id="UP000241167"/>
    </source>
</evidence>
<dbReference type="Proteomes" id="UP000241167">
    <property type="component" value="Unassembled WGS sequence"/>
</dbReference>
<accession>A0A2P7QP22</accession>
<dbReference type="Pfam" id="PF03741">
    <property type="entry name" value="TerC"/>
    <property type="match status" value="1"/>
</dbReference>
<evidence type="ECO:0000256" key="3">
    <source>
        <dbReference type="ARBA" id="ARBA00022692"/>
    </source>
</evidence>
<feature type="transmembrane region" description="Helical" evidence="6">
    <location>
        <begin position="111"/>
        <end position="133"/>
    </location>
</feature>
<keyword evidence="4 6" id="KW-1133">Transmembrane helix</keyword>
<proteinExistence type="inferred from homology"/>
<reference evidence="7 8" key="1">
    <citation type="submission" date="2018-03" db="EMBL/GenBank/DDBJ databases">
        <title>The draft genome of Sphingosinicella sp. GL-C-18.</title>
        <authorList>
            <person name="Liu L."/>
            <person name="Li L."/>
            <person name="Liang L."/>
            <person name="Zhang X."/>
            <person name="Wang T."/>
        </authorList>
    </citation>
    <scope>NUCLEOTIDE SEQUENCE [LARGE SCALE GENOMIC DNA]</scope>
    <source>
        <strain evidence="7 8">GL-C-18</strain>
    </source>
</reference>
<feature type="transmembrane region" description="Helical" evidence="6">
    <location>
        <begin position="270"/>
        <end position="291"/>
    </location>
</feature>
<gene>
    <name evidence="7" type="ORF">C7I55_14140</name>
</gene>
<protein>
    <recommendedName>
        <fullName evidence="9">TerC family protein</fullName>
    </recommendedName>
</protein>